<feature type="domain" description="SAP" evidence="2">
    <location>
        <begin position="10"/>
        <end position="44"/>
    </location>
</feature>
<proteinExistence type="predicted"/>
<dbReference type="PANTHER" id="PTHR28072:SF1">
    <property type="entry name" value="CRUCIFORM CUTTING ENDONUCLEASE 1, MITOCHONDRIAL-RELATED"/>
    <property type="match status" value="1"/>
</dbReference>
<keyword evidence="4" id="KW-1185">Reference proteome</keyword>
<dbReference type="Gene3D" id="3.30.420.10">
    <property type="entry name" value="Ribonuclease H-like superfamily/Ribonuclease H"/>
    <property type="match status" value="1"/>
</dbReference>
<dbReference type="SMART" id="SM00513">
    <property type="entry name" value="SAP"/>
    <property type="match status" value="1"/>
</dbReference>
<evidence type="ECO:0000259" key="2">
    <source>
        <dbReference type="PROSITE" id="PS50800"/>
    </source>
</evidence>
<dbReference type="EMBL" id="MU001671">
    <property type="protein sequence ID" value="KAF2461600.1"/>
    <property type="molecule type" value="Genomic_DNA"/>
</dbReference>
<dbReference type="PANTHER" id="PTHR28072">
    <property type="entry name" value="CRUCIFORM CUTTING ENDONUCLEASE 1, MITOCHONDRIAL-RELATED"/>
    <property type="match status" value="1"/>
</dbReference>
<dbReference type="InterPro" id="IPR036397">
    <property type="entry name" value="RNaseH_sf"/>
</dbReference>
<dbReference type="InterPro" id="IPR003034">
    <property type="entry name" value="SAP_dom"/>
</dbReference>
<evidence type="ECO:0000313" key="3">
    <source>
        <dbReference type="EMBL" id="KAF2461600.1"/>
    </source>
</evidence>
<accession>A0A6A6PCJ4</accession>
<reference evidence="3" key="1">
    <citation type="journal article" date="2020" name="Stud. Mycol.">
        <title>101 Dothideomycetes genomes: a test case for predicting lifestyles and emergence of pathogens.</title>
        <authorList>
            <person name="Haridas S."/>
            <person name="Albert R."/>
            <person name="Binder M."/>
            <person name="Bloem J."/>
            <person name="Labutti K."/>
            <person name="Salamov A."/>
            <person name="Andreopoulos B."/>
            <person name="Baker S."/>
            <person name="Barry K."/>
            <person name="Bills G."/>
            <person name="Bluhm B."/>
            <person name="Cannon C."/>
            <person name="Castanera R."/>
            <person name="Culley D."/>
            <person name="Daum C."/>
            <person name="Ezra D."/>
            <person name="Gonzalez J."/>
            <person name="Henrissat B."/>
            <person name="Kuo A."/>
            <person name="Liang C."/>
            <person name="Lipzen A."/>
            <person name="Lutzoni F."/>
            <person name="Magnuson J."/>
            <person name="Mondo S."/>
            <person name="Nolan M."/>
            <person name="Ohm R."/>
            <person name="Pangilinan J."/>
            <person name="Park H.-J."/>
            <person name="Ramirez L."/>
            <person name="Alfaro M."/>
            <person name="Sun H."/>
            <person name="Tritt A."/>
            <person name="Yoshinaga Y."/>
            <person name="Zwiers L.-H."/>
            <person name="Turgeon B."/>
            <person name="Goodwin S."/>
            <person name="Spatafora J."/>
            <person name="Crous P."/>
            <person name="Grigoriev I."/>
        </authorList>
    </citation>
    <scope>NUCLEOTIDE SEQUENCE</scope>
    <source>
        <strain evidence="3">ATCC 16933</strain>
    </source>
</reference>
<name>A0A6A6PCJ4_9PEZI</name>
<dbReference type="OrthoDB" id="5552842at2759"/>
<dbReference type="GO" id="GO:0004520">
    <property type="term" value="F:DNA endonuclease activity"/>
    <property type="evidence" value="ECO:0007669"/>
    <property type="project" value="TreeGrafter"/>
</dbReference>
<gene>
    <name evidence="3" type="ORF">BDY21DRAFT_332667</name>
</gene>
<dbReference type="Pfam" id="PF02037">
    <property type="entry name" value="SAP"/>
    <property type="match status" value="1"/>
</dbReference>
<dbReference type="GO" id="GO:0000402">
    <property type="term" value="F:crossed form four-way junction DNA binding"/>
    <property type="evidence" value="ECO:0007669"/>
    <property type="project" value="TreeGrafter"/>
</dbReference>
<sequence>MTSSNLSGVFSHLRVSQLKSLLFQMGRATTGTKPAMQAALKRALAYDSNYFSSRPQRILSIDMGIRNLAFCVCDVDFNTYSATPTASPSIPTMNIIAWQRIAVLDMISSASGTSQDCNPSSSTSHGSNDDKSSMSTLLFTPSTLAPTAHTLVKNLFLPFQPSIILIERQRFRSGGGSAVQEWTVRVNMLESMLWAVFETLKRERQSASVLDPGDVNQRLPVVHAVSPARVGQFWVENKLASGAQKDRKVRRKVEKMDKIAVARDLIGDKDSADANPYMLPTSKMLSLRFSGRAEDTRRAFVAKTGRNRRHLTLAKNSDRKDSGDVVPTNAILTGSELDVVIQPGPIDKLDDLADSLLQAGAFLKWEVNRRSIARMGSEELQRYLVDVESSQIGEPI</sequence>
<evidence type="ECO:0000313" key="4">
    <source>
        <dbReference type="Proteomes" id="UP000799766"/>
    </source>
</evidence>
<organism evidence="3 4">
    <name type="scientific">Lineolata rhizophorae</name>
    <dbReference type="NCBI Taxonomy" id="578093"/>
    <lineage>
        <taxon>Eukaryota</taxon>
        <taxon>Fungi</taxon>
        <taxon>Dikarya</taxon>
        <taxon>Ascomycota</taxon>
        <taxon>Pezizomycotina</taxon>
        <taxon>Dothideomycetes</taxon>
        <taxon>Dothideomycetes incertae sedis</taxon>
        <taxon>Lineolatales</taxon>
        <taxon>Lineolataceae</taxon>
        <taxon>Lineolata</taxon>
    </lineage>
</organism>
<dbReference type="Pfam" id="PF09159">
    <property type="entry name" value="Ydc2-catalyt"/>
    <property type="match status" value="1"/>
</dbReference>
<evidence type="ECO:0000256" key="1">
    <source>
        <dbReference type="SAM" id="MobiDB-lite"/>
    </source>
</evidence>
<dbReference type="InterPro" id="IPR039197">
    <property type="entry name" value="Mrs1/Cce1"/>
</dbReference>
<dbReference type="SUPFAM" id="SSF53098">
    <property type="entry name" value="Ribonuclease H-like"/>
    <property type="match status" value="1"/>
</dbReference>
<dbReference type="InterPro" id="IPR015242">
    <property type="entry name" value="Ydc2_cat"/>
</dbReference>
<dbReference type="AlphaFoldDB" id="A0A6A6PCJ4"/>
<dbReference type="GO" id="GO:0070336">
    <property type="term" value="F:flap-structured DNA binding"/>
    <property type="evidence" value="ECO:0007669"/>
    <property type="project" value="TreeGrafter"/>
</dbReference>
<dbReference type="CDD" id="cd16963">
    <property type="entry name" value="CCE1"/>
    <property type="match status" value="1"/>
</dbReference>
<protein>
    <submittedName>
        <fullName evidence="3">Mitochondrial resolvase Ydc2</fullName>
    </submittedName>
</protein>
<feature type="region of interest" description="Disordered" evidence="1">
    <location>
        <begin position="113"/>
        <end position="132"/>
    </location>
</feature>
<dbReference type="InterPro" id="IPR012337">
    <property type="entry name" value="RNaseH-like_sf"/>
</dbReference>
<dbReference type="GO" id="GO:0005739">
    <property type="term" value="C:mitochondrion"/>
    <property type="evidence" value="ECO:0007669"/>
    <property type="project" value="TreeGrafter"/>
</dbReference>
<dbReference type="GO" id="GO:0000403">
    <property type="term" value="F:Y-form DNA binding"/>
    <property type="evidence" value="ECO:0007669"/>
    <property type="project" value="TreeGrafter"/>
</dbReference>
<dbReference type="Proteomes" id="UP000799766">
    <property type="component" value="Unassembled WGS sequence"/>
</dbReference>
<feature type="compositionally biased region" description="Polar residues" evidence="1">
    <location>
        <begin position="113"/>
        <end position="126"/>
    </location>
</feature>
<dbReference type="PROSITE" id="PS50800">
    <property type="entry name" value="SAP"/>
    <property type="match status" value="1"/>
</dbReference>